<evidence type="ECO:0000313" key="7">
    <source>
        <dbReference type="EMBL" id="ORJ58777.1"/>
    </source>
</evidence>
<feature type="transmembrane region" description="Helical" evidence="6">
    <location>
        <begin position="367"/>
        <end position="388"/>
    </location>
</feature>
<evidence type="ECO:0000256" key="6">
    <source>
        <dbReference type="SAM" id="Phobius"/>
    </source>
</evidence>
<feature type="transmembrane region" description="Helical" evidence="6">
    <location>
        <begin position="30"/>
        <end position="52"/>
    </location>
</feature>
<dbReference type="EMBL" id="NAAD01000014">
    <property type="protein sequence ID" value="ORJ58777.1"/>
    <property type="molecule type" value="Genomic_DNA"/>
</dbReference>
<name>A0A1X0Y0Z6_9BACT</name>
<comment type="caution">
    <text evidence="7">The sequence shown here is derived from an EMBL/GenBank/DDBJ whole genome shotgun (WGS) entry which is preliminary data.</text>
</comment>
<feature type="transmembrane region" description="Helical" evidence="6">
    <location>
        <begin position="145"/>
        <end position="162"/>
    </location>
</feature>
<feature type="transmembrane region" description="Helical" evidence="6">
    <location>
        <begin position="110"/>
        <end position="133"/>
    </location>
</feature>
<feature type="transmembrane region" description="Helical" evidence="6">
    <location>
        <begin position="334"/>
        <end position="355"/>
    </location>
</feature>
<keyword evidence="4 6" id="KW-1133">Transmembrane helix</keyword>
<feature type="transmembrane region" description="Helical" evidence="6">
    <location>
        <begin position="284"/>
        <end position="304"/>
    </location>
</feature>
<evidence type="ECO:0000256" key="5">
    <source>
        <dbReference type="ARBA" id="ARBA00023136"/>
    </source>
</evidence>
<dbReference type="OrthoDB" id="5240734at2"/>
<evidence type="ECO:0000256" key="2">
    <source>
        <dbReference type="ARBA" id="ARBA00022475"/>
    </source>
</evidence>
<feature type="transmembrane region" description="Helical" evidence="6">
    <location>
        <begin position="395"/>
        <end position="415"/>
    </location>
</feature>
<organism evidence="7 8">
    <name type="scientific">Geothermobacter hydrogeniphilus</name>
    <dbReference type="NCBI Taxonomy" id="1969733"/>
    <lineage>
        <taxon>Bacteria</taxon>
        <taxon>Pseudomonadati</taxon>
        <taxon>Thermodesulfobacteriota</taxon>
        <taxon>Desulfuromonadia</taxon>
        <taxon>Desulfuromonadales</taxon>
        <taxon>Geothermobacteraceae</taxon>
        <taxon>Geothermobacter</taxon>
    </lineage>
</organism>
<reference evidence="7 8" key="1">
    <citation type="submission" date="2017-03" db="EMBL/GenBank/DDBJ databases">
        <title>Genome sequence of Geothermobacter sp. EPR-M, Deep-Sea Iron Reducer.</title>
        <authorList>
            <person name="Tully B."/>
            <person name="Savalia P."/>
            <person name="Abuyen K."/>
            <person name="Baughan C."/>
            <person name="Romero E."/>
            <person name="Ronkowski C."/>
            <person name="Torres B."/>
            <person name="Tremblay J."/>
            <person name="Trujillo A."/>
            <person name="Tyler M."/>
            <person name="Perez-Rodriguez I."/>
            <person name="Amend J."/>
        </authorList>
    </citation>
    <scope>NUCLEOTIDE SEQUENCE [LARGE SCALE GENOMIC DNA]</scope>
    <source>
        <strain evidence="7 8">EPR-M</strain>
    </source>
</reference>
<sequence length="458" mass="50027">MLLGVKGKALIEKIKAIIEKDKHLAELLKGAYIAFCMKLIGLVLGYILILLISKAYGAEAVGVYSLAFVVLRISAMVSRMGMDTYLLRHVSANYTDSNNACYIPGVYHKVFGIVLFGSIMISVTMYLLSTPIAEYVFHKPQLGDSFKIIAVAIVPFTLAALHQEAIRGAKKILWYAYLNNVSISLFGSLLLLILIYIGSNNCLTPIVAVSGSGFVAALMAIVVWRRILKATVFEWTDRSLAFSAPAAKDIFKVAIPLMLISCTFFIMNWIDTLVLGVFETTANIGVYTVALKVAMLTSVSLVAVNSIAAPKVSKLWSEGDMEALRKVVHQSTSLTFLAALPLLIAFLVFPSWVLGLFGKVFDSGVEVLMILAIGQFVNAVCGPVGIVLSMTGHQVIAQNIIILAAIVNLLLSMTLVQPYGIFGVAWATMISTVLWNFLMNYYVFKKLGFITIRLRLAK</sequence>
<dbReference type="PANTHER" id="PTHR30250:SF11">
    <property type="entry name" value="O-ANTIGEN TRANSPORTER-RELATED"/>
    <property type="match status" value="1"/>
</dbReference>
<accession>A0A1X0Y0Z6</accession>
<keyword evidence="5 6" id="KW-0472">Membrane</keyword>
<dbReference type="CDD" id="cd13128">
    <property type="entry name" value="MATE_Wzx_like"/>
    <property type="match status" value="1"/>
</dbReference>
<dbReference type="Proteomes" id="UP000193136">
    <property type="component" value="Unassembled WGS sequence"/>
</dbReference>
<feature type="transmembrane region" description="Helical" evidence="6">
    <location>
        <begin position="257"/>
        <end position="278"/>
    </location>
</feature>
<dbReference type="STRING" id="1969733.B5V00_11825"/>
<gene>
    <name evidence="7" type="ORF">B5V00_11825</name>
</gene>
<dbReference type="GO" id="GO:0005886">
    <property type="term" value="C:plasma membrane"/>
    <property type="evidence" value="ECO:0007669"/>
    <property type="project" value="UniProtKB-SubCell"/>
</dbReference>
<dbReference type="RefSeq" id="WP_085011006.1">
    <property type="nucleotide sequence ID" value="NZ_NAAD01000014.1"/>
</dbReference>
<feature type="transmembrane region" description="Helical" evidence="6">
    <location>
        <begin position="421"/>
        <end position="444"/>
    </location>
</feature>
<proteinExistence type="predicted"/>
<comment type="subcellular location">
    <subcellularLocation>
        <location evidence="1">Cell membrane</location>
        <topology evidence="1">Multi-pass membrane protein</topology>
    </subcellularLocation>
</comment>
<evidence type="ECO:0000256" key="4">
    <source>
        <dbReference type="ARBA" id="ARBA00022989"/>
    </source>
</evidence>
<keyword evidence="8" id="KW-1185">Reference proteome</keyword>
<evidence type="ECO:0000313" key="8">
    <source>
        <dbReference type="Proteomes" id="UP000193136"/>
    </source>
</evidence>
<evidence type="ECO:0000256" key="3">
    <source>
        <dbReference type="ARBA" id="ARBA00022692"/>
    </source>
</evidence>
<dbReference type="InterPro" id="IPR050833">
    <property type="entry name" value="Poly_Biosynth_Transport"/>
</dbReference>
<dbReference type="PANTHER" id="PTHR30250">
    <property type="entry name" value="PST FAMILY PREDICTED COLANIC ACID TRANSPORTER"/>
    <property type="match status" value="1"/>
</dbReference>
<feature type="transmembrane region" description="Helical" evidence="6">
    <location>
        <begin position="174"/>
        <end position="197"/>
    </location>
</feature>
<evidence type="ECO:0000256" key="1">
    <source>
        <dbReference type="ARBA" id="ARBA00004651"/>
    </source>
</evidence>
<protein>
    <submittedName>
        <fullName evidence="7">Uncharacterized protein</fullName>
    </submittedName>
</protein>
<dbReference type="AlphaFoldDB" id="A0A1X0Y0Z6"/>
<feature type="transmembrane region" description="Helical" evidence="6">
    <location>
        <begin position="58"/>
        <end position="78"/>
    </location>
</feature>
<feature type="transmembrane region" description="Helical" evidence="6">
    <location>
        <begin position="203"/>
        <end position="224"/>
    </location>
</feature>
<keyword evidence="2" id="KW-1003">Cell membrane</keyword>
<keyword evidence="3 6" id="KW-0812">Transmembrane</keyword>
<dbReference type="Pfam" id="PF13440">
    <property type="entry name" value="Polysacc_synt_3"/>
    <property type="match status" value="1"/>
</dbReference>